<keyword evidence="1" id="KW-0547">Nucleotide-binding</keyword>
<dbReference type="EMBL" id="SNRW01000206">
    <property type="protein sequence ID" value="KAA6402653.1"/>
    <property type="molecule type" value="Genomic_DNA"/>
</dbReference>
<dbReference type="GO" id="GO:0016887">
    <property type="term" value="F:ATP hydrolysis activity"/>
    <property type="evidence" value="ECO:0007669"/>
    <property type="project" value="RHEA"/>
</dbReference>
<dbReference type="PANTHER" id="PTHR10492">
    <property type="match status" value="1"/>
</dbReference>
<dbReference type="GO" id="GO:0006310">
    <property type="term" value="P:DNA recombination"/>
    <property type="evidence" value="ECO:0007669"/>
    <property type="project" value="UniProtKB-KW"/>
</dbReference>
<organism evidence="3 4">
    <name type="scientific">Streblomastix strix</name>
    <dbReference type="NCBI Taxonomy" id="222440"/>
    <lineage>
        <taxon>Eukaryota</taxon>
        <taxon>Metamonada</taxon>
        <taxon>Preaxostyla</taxon>
        <taxon>Oxymonadida</taxon>
        <taxon>Streblomastigidae</taxon>
        <taxon>Streblomastix</taxon>
    </lineage>
</organism>
<feature type="non-terminal residue" evidence="3">
    <location>
        <position position="241"/>
    </location>
</feature>
<keyword evidence="1" id="KW-0067">ATP-binding</keyword>
<feature type="domain" description="DNA helicase Pif1-like DEAD-box helicase" evidence="2">
    <location>
        <begin position="59"/>
        <end position="186"/>
    </location>
</feature>
<keyword evidence="1" id="KW-0234">DNA repair</keyword>
<evidence type="ECO:0000256" key="1">
    <source>
        <dbReference type="RuleBase" id="RU363044"/>
    </source>
</evidence>
<comment type="catalytic activity">
    <reaction evidence="1">
        <text>ATP + H2O = ADP + phosphate + H(+)</text>
        <dbReference type="Rhea" id="RHEA:13065"/>
        <dbReference type="ChEBI" id="CHEBI:15377"/>
        <dbReference type="ChEBI" id="CHEBI:15378"/>
        <dbReference type="ChEBI" id="CHEBI:30616"/>
        <dbReference type="ChEBI" id="CHEBI:43474"/>
        <dbReference type="ChEBI" id="CHEBI:456216"/>
        <dbReference type="EC" id="5.6.2.3"/>
    </reaction>
</comment>
<evidence type="ECO:0000313" key="3">
    <source>
        <dbReference type="EMBL" id="KAA6402653.1"/>
    </source>
</evidence>
<name>A0A5J4X6J7_9EUKA</name>
<comment type="cofactor">
    <cofactor evidence="1">
        <name>Mg(2+)</name>
        <dbReference type="ChEBI" id="CHEBI:18420"/>
    </cofactor>
</comment>
<dbReference type="AlphaFoldDB" id="A0A5J4X6J7"/>
<evidence type="ECO:0000313" key="4">
    <source>
        <dbReference type="Proteomes" id="UP000324800"/>
    </source>
</evidence>
<comment type="caution">
    <text evidence="3">The sequence shown here is derived from an EMBL/GenBank/DDBJ whole genome shotgun (WGS) entry which is preliminary data.</text>
</comment>
<dbReference type="OrthoDB" id="272985at2759"/>
<dbReference type="GO" id="GO:0043139">
    <property type="term" value="F:5'-3' DNA helicase activity"/>
    <property type="evidence" value="ECO:0007669"/>
    <property type="project" value="UniProtKB-EC"/>
</dbReference>
<keyword evidence="1 3" id="KW-0347">Helicase</keyword>
<dbReference type="GO" id="GO:0000723">
    <property type="term" value="P:telomere maintenance"/>
    <property type="evidence" value="ECO:0007669"/>
    <property type="project" value="InterPro"/>
</dbReference>
<reference evidence="3 4" key="1">
    <citation type="submission" date="2019-03" db="EMBL/GenBank/DDBJ databases">
        <title>Single cell metagenomics reveals metabolic interactions within the superorganism composed of flagellate Streblomastix strix and complex community of Bacteroidetes bacteria on its surface.</title>
        <authorList>
            <person name="Treitli S.C."/>
            <person name="Kolisko M."/>
            <person name="Husnik F."/>
            <person name="Keeling P."/>
            <person name="Hampl V."/>
        </authorList>
    </citation>
    <scope>NUCLEOTIDE SEQUENCE [LARGE SCALE GENOMIC DNA]</scope>
    <source>
        <strain evidence="3">ST1C</strain>
    </source>
</reference>
<dbReference type="EC" id="5.6.2.3" evidence="1"/>
<dbReference type="InterPro" id="IPR027417">
    <property type="entry name" value="P-loop_NTPase"/>
</dbReference>
<dbReference type="SUPFAM" id="SSF52540">
    <property type="entry name" value="P-loop containing nucleoside triphosphate hydrolases"/>
    <property type="match status" value="1"/>
</dbReference>
<protein>
    <recommendedName>
        <fullName evidence="1">ATP-dependent DNA helicase</fullName>
        <ecNumber evidence="1">5.6.2.3</ecNumber>
    </recommendedName>
</protein>
<dbReference type="GO" id="GO:0005524">
    <property type="term" value="F:ATP binding"/>
    <property type="evidence" value="ECO:0007669"/>
    <property type="project" value="UniProtKB-KW"/>
</dbReference>
<evidence type="ECO:0000259" key="2">
    <source>
        <dbReference type="Pfam" id="PF05970"/>
    </source>
</evidence>
<keyword evidence="1" id="KW-0227">DNA damage</keyword>
<dbReference type="Gene3D" id="3.40.50.300">
    <property type="entry name" value="P-loop containing nucleotide triphosphate hydrolases"/>
    <property type="match status" value="1"/>
</dbReference>
<dbReference type="Proteomes" id="UP000324800">
    <property type="component" value="Unassembled WGS sequence"/>
</dbReference>
<dbReference type="GO" id="GO:0006281">
    <property type="term" value="P:DNA repair"/>
    <property type="evidence" value="ECO:0007669"/>
    <property type="project" value="UniProtKB-KW"/>
</dbReference>
<sequence length="241" mass="27830">MVQLELERLFFIMSLTRQLIQQAKKFSIVHGQELLPVYYHKDKAHIAFSNFQYHQLPPKNSSKISQAKNGLLWNQLQLVDVIIWDEAPMANKWAIESVDKKLKEIRKNDKDFGGVLMIFGGDFRQVLPIVKFGGRNEQLNASIQKSNLWRKFDCLKLKKNMRTGEGSEEFSSFLMQIGNETMQQDKNEMIDIPNICMSQENLIKDVFGDEILNTNQQANDVILCTTNSDSDDINDCVLRLL</sequence>
<dbReference type="Pfam" id="PF05970">
    <property type="entry name" value="PIF1"/>
    <property type="match status" value="1"/>
</dbReference>
<accession>A0A5J4X6J7</accession>
<proteinExistence type="inferred from homology"/>
<keyword evidence="1" id="KW-0378">Hydrolase</keyword>
<keyword evidence="1" id="KW-0233">DNA recombination</keyword>
<gene>
    <name evidence="3" type="ORF">EZS28_001831</name>
</gene>
<comment type="similarity">
    <text evidence="1">Belongs to the helicase family.</text>
</comment>
<dbReference type="InterPro" id="IPR010285">
    <property type="entry name" value="DNA_helicase_pif1-like_DEAD"/>
</dbReference>